<reference evidence="1 2" key="1">
    <citation type="submission" date="2017-11" db="EMBL/GenBank/DDBJ databases">
        <title>Taxonomic description and genome sequences of Spirosoma HA7 sp. nov., isolated from pollen microhabitat of Corylus avellana.</title>
        <authorList>
            <person name="Ambika Manirajan B."/>
            <person name="Suarez C."/>
            <person name="Ratering S."/>
            <person name="Geissler-Plaum R."/>
            <person name="Cardinale M."/>
            <person name="Sylvia S."/>
        </authorList>
    </citation>
    <scope>NUCLEOTIDE SEQUENCE [LARGE SCALE GENOMIC DNA]</scope>
    <source>
        <strain evidence="1 2">HA7</strain>
    </source>
</reference>
<dbReference type="AlphaFoldDB" id="A0A2K8ZBF6"/>
<keyword evidence="2" id="KW-1185">Reference proteome</keyword>
<dbReference type="EMBL" id="CP025096">
    <property type="protein sequence ID" value="AUD07170.1"/>
    <property type="molecule type" value="Genomic_DNA"/>
</dbReference>
<dbReference type="Proteomes" id="UP000232883">
    <property type="component" value="Chromosome"/>
</dbReference>
<accession>A0A2K8ZBF6</accession>
<sequence length="155" mass="16611">MKQELALRIQLENPPADVDFSLQKGSGTNYTILQKQRSGTQALVFECTVAVKLGADNQPDFAGVVVQGTPANRFIYINIGKSAGQFDSIWSRRLKIPLKGITTEMIEETTDDSSLVLETKVPGTGKDGGPACGTVKPFNGWYLAANTSSTSSTVP</sequence>
<dbReference type="InterPro" id="IPR046032">
    <property type="entry name" value="DUF5990"/>
</dbReference>
<dbReference type="OrthoDB" id="8796340at2"/>
<name>A0A2K8ZBF6_9BACT</name>
<gene>
    <name evidence="1" type="ORF">CWM47_04955</name>
</gene>
<organism evidence="1 2">
    <name type="scientific">Spirosoma pollinicola</name>
    <dbReference type="NCBI Taxonomy" id="2057025"/>
    <lineage>
        <taxon>Bacteria</taxon>
        <taxon>Pseudomonadati</taxon>
        <taxon>Bacteroidota</taxon>
        <taxon>Cytophagia</taxon>
        <taxon>Cytophagales</taxon>
        <taxon>Cytophagaceae</taxon>
        <taxon>Spirosoma</taxon>
    </lineage>
</organism>
<protein>
    <submittedName>
        <fullName evidence="1">Uncharacterized protein</fullName>
    </submittedName>
</protein>
<proteinExistence type="predicted"/>
<evidence type="ECO:0000313" key="1">
    <source>
        <dbReference type="EMBL" id="AUD07170.1"/>
    </source>
</evidence>
<evidence type="ECO:0000313" key="2">
    <source>
        <dbReference type="Proteomes" id="UP000232883"/>
    </source>
</evidence>
<dbReference type="KEGG" id="spir:CWM47_04955"/>
<dbReference type="Pfam" id="PF19452">
    <property type="entry name" value="DUF5990"/>
    <property type="match status" value="1"/>
</dbReference>
<dbReference type="RefSeq" id="WP_100993738.1">
    <property type="nucleotide sequence ID" value="NZ_CP025096.1"/>
</dbReference>